<evidence type="ECO:0000313" key="4">
    <source>
        <dbReference type="Proteomes" id="UP000230750"/>
    </source>
</evidence>
<name>A0A2G8L3T5_STIJA</name>
<dbReference type="InterPro" id="IPR017438">
    <property type="entry name" value="ATP-NAD_kinase_N"/>
</dbReference>
<dbReference type="InterPro" id="IPR001206">
    <property type="entry name" value="Diacylglycerol_kinase_cat_dom"/>
</dbReference>
<dbReference type="STRING" id="307972.A0A2G8L3T5"/>
<dbReference type="GO" id="GO:0005737">
    <property type="term" value="C:cytoplasm"/>
    <property type="evidence" value="ECO:0007669"/>
    <property type="project" value="TreeGrafter"/>
</dbReference>
<evidence type="ECO:0000259" key="2">
    <source>
        <dbReference type="PROSITE" id="PS50146"/>
    </source>
</evidence>
<dbReference type="AlphaFoldDB" id="A0A2G8L3T5"/>
<sequence length="415" mass="46040">MIGHDATDYPLSSRRRKRKFLVCINPFSGPGNAKQIYSHEVKPVFQEADIEVEELVTIKQNHAREFARTVSYKDYDAVIIVSGDGLIFEWLNGIMERDDRDQAIKLPMGIIPAGSGNALATAMLVSKQEQCFKNSHLHSALLAAKGRPTPMDVVEVHYGKKKVYSFLAVAWGIISDIDIESEWLRFMGSPRFTIQAFIRIMALRKYRGILYYLPAEGYSQSSHSTQNGHVVGGGGNEGESSNHKAPLVNNTSVSVQAGDGILNPSFQSSESQESHDGSSESDSPTTQQPLLPPLSEPVPSNWVKVEGKFVCIVVLQDSHLSRDIVAWPNRAFNEGVMCIQYVMYPVSRRHLLDVMVEMGKGDHMEKNSVTSVFVKAFRIEPLEEDGIVTVDGEKVEFGPIQGQMMETKANILIPS</sequence>
<dbReference type="InterPro" id="IPR016064">
    <property type="entry name" value="NAD/diacylglycerol_kinase_sf"/>
</dbReference>
<dbReference type="GO" id="GO:0046512">
    <property type="term" value="P:sphingosine biosynthetic process"/>
    <property type="evidence" value="ECO:0007669"/>
    <property type="project" value="TreeGrafter"/>
</dbReference>
<evidence type="ECO:0000256" key="1">
    <source>
        <dbReference type="SAM" id="MobiDB-lite"/>
    </source>
</evidence>
<dbReference type="PANTHER" id="PTHR12358:SF112">
    <property type="entry name" value="LD11247P-RELATED"/>
    <property type="match status" value="1"/>
</dbReference>
<proteinExistence type="predicted"/>
<dbReference type="GO" id="GO:0016020">
    <property type="term" value="C:membrane"/>
    <property type="evidence" value="ECO:0007669"/>
    <property type="project" value="TreeGrafter"/>
</dbReference>
<evidence type="ECO:0000313" key="3">
    <source>
        <dbReference type="EMBL" id="PIK54929.1"/>
    </source>
</evidence>
<dbReference type="InterPro" id="IPR050187">
    <property type="entry name" value="Lipid_Phosphate_FormReg"/>
</dbReference>
<comment type="caution">
    <text evidence="3">The sequence shown here is derived from an EMBL/GenBank/DDBJ whole genome shotgun (WGS) entry which is preliminary data.</text>
</comment>
<dbReference type="EMBL" id="MRZV01000229">
    <property type="protein sequence ID" value="PIK54929.1"/>
    <property type="molecule type" value="Genomic_DNA"/>
</dbReference>
<feature type="region of interest" description="Disordered" evidence="1">
    <location>
        <begin position="264"/>
        <end position="295"/>
    </location>
</feature>
<dbReference type="Gene3D" id="2.60.200.40">
    <property type="match status" value="1"/>
</dbReference>
<dbReference type="Proteomes" id="UP000230750">
    <property type="component" value="Unassembled WGS sequence"/>
</dbReference>
<keyword evidence="4" id="KW-1185">Reference proteome</keyword>
<feature type="domain" description="DAGKc" evidence="2">
    <location>
        <begin position="15"/>
        <end position="160"/>
    </location>
</feature>
<accession>A0A2G8L3T5</accession>
<keyword evidence="3" id="KW-0418">Kinase</keyword>
<dbReference type="PROSITE" id="PS50146">
    <property type="entry name" value="DAGK"/>
    <property type="match status" value="1"/>
</dbReference>
<dbReference type="PANTHER" id="PTHR12358">
    <property type="entry name" value="SPHINGOSINE KINASE"/>
    <property type="match status" value="1"/>
</dbReference>
<reference evidence="3 4" key="1">
    <citation type="journal article" date="2017" name="PLoS Biol.">
        <title>The sea cucumber genome provides insights into morphological evolution and visceral regeneration.</title>
        <authorList>
            <person name="Zhang X."/>
            <person name="Sun L."/>
            <person name="Yuan J."/>
            <person name="Sun Y."/>
            <person name="Gao Y."/>
            <person name="Zhang L."/>
            <person name="Li S."/>
            <person name="Dai H."/>
            <person name="Hamel J.F."/>
            <person name="Liu C."/>
            <person name="Yu Y."/>
            <person name="Liu S."/>
            <person name="Lin W."/>
            <person name="Guo K."/>
            <person name="Jin S."/>
            <person name="Xu P."/>
            <person name="Storey K.B."/>
            <person name="Huan P."/>
            <person name="Zhang T."/>
            <person name="Zhou Y."/>
            <person name="Zhang J."/>
            <person name="Lin C."/>
            <person name="Li X."/>
            <person name="Xing L."/>
            <person name="Huo D."/>
            <person name="Sun M."/>
            <person name="Wang L."/>
            <person name="Mercier A."/>
            <person name="Li F."/>
            <person name="Yang H."/>
            <person name="Xiang J."/>
        </authorList>
    </citation>
    <scope>NUCLEOTIDE SEQUENCE [LARGE SCALE GENOMIC DNA]</scope>
    <source>
        <strain evidence="3">Shaxun</strain>
        <tissue evidence="3">Muscle</tissue>
    </source>
</reference>
<feature type="region of interest" description="Disordered" evidence="1">
    <location>
        <begin position="223"/>
        <end position="246"/>
    </location>
</feature>
<gene>
    <name evidence="3" type="ORF">BSL78_08138</name>
</gene>
<feature type="compositionally biased region" description="Low complexity" evidence="1">
    <location>
        <begin position="280"/>
        <end position="289"/>
    </location>
</feature>
<dbReference type="SUPFAM" id="SSF111331">
    <property type="entry name" value="NAD kinase/diacylglycerol kinase-like"/>
    <property type="match status" value="1"/>
</dbReference>
<protein>
    <submittedName>
        <fullName evidence="3">Sphingosine kinase 1</fullName>
    </submittedName>
</protein>
<dbReference type="GO" id="GO:0001727">
    <property type="term" value="F:lipid kinase activity"/>
    <property type="evidence" value="ECO:0007669"/>
    <property type="project" value="TreeGrafter"/>
</dbReference>
<dbReference type="Pfam" id="PF00781">
    <property type="entry name" value="DAGK_cat"/>
    <property type="match status" value="1"/>
</dbReference>
<keyword evidence="3" id="KW-0808">Transferase</keyword>
<dbReference type="OrthoDB" id="3853857at2759"/>
<dbReference type="SMART" id="SM00046">
    <property type="entry name" value="DAGKc"/>
    <property type="match status" value="1"/>
</dbReference>
<organism evidence="3 4">
    <name type="scientific">Stichopus japonicus</name>
    <name type="common">Sea cucumber</name>
    <dbReference type="NCBI Taxonomy" id="307972"/>
    <lineage>
        <taxon>Eukaryota</taxon>
        <taxon>Metazoa</taxon>
        <taxon>Echinodermata</taxon>
        <taxon>Eleutherozoa</taxon>
        <taxon>Echinozoa</taxon>
        <taxon>Holothuroidea</taxon>
        <taxon>Aspidochirotacea</taxon>
        <taxon>Aspidochirotida</taxon>
        <taxon>Stichopodidae</taxon>
        <taxon>Apostichopus</taxon>
    </lineage>
</organism>
<dbReference type="Gene3D" id="3.40.50.10330">
    <property type="entry name" value="Probable inorganic polyphosphate/atp-NAD kinase, domain 1"/>
    <property type="match status" value="1"/>
</dbReference>